<name>A0ABW0BXV6_9BACT</name>
<sequence>MIKIVEPLLPFLNYWLRKEDLYSQQSTFVFSVYSKLTRYLKSTTEFNSDIEDFRKQLLREKRSFAIQDFGAGSKKVNDQFRTVSKVTRYSTSSAKFATLYQYFCQLTPAEYVLELGTCVGITTRYLSKVTERNLLTIEGSEALWQIAQANPRPEKTEFVLGEISKKLPPIIRKIPKLDFALIDANHTYHGTMTSFNTCLEKIHPKSIMIIGDIHWSKEMERAWKAIKEDPTVKLTFDFFECGVLFFDYSGPKTHLILDI</sequence>
<organism evidence="1 2">
    <name type="scientific">Algoriphagus aquatilis</name>
    <dbReference type="NCBI Taxonomy" id="490186"/>
    <lineage>
        <taxon>Bacteria</taxon>
        <taxon>Pseudomonadati</taxon>
        <taxon>Bacteroidota</taxon>
        <taxon>Cytophagia</taxon>
        <taxon>Cytophagales</taxon>
        <taxon>Cyclobacteriaceae</taxon>
        <taxon>Algoriphagus</taxon>
    </lineage>
</organism>
<reference evidence="2" key="1">
    <citation type="journal article" date="2019" name="Int. J. Syst. Evol. Microbiol.">
        <title>The Global Catalogue of Microorganisms (GCM) 10K type strain sequencing project: providing services to taxonomists for standard genome sequencing and annotation.</title>
        <authorList>
            <consortium name="The Broad Institute Genomics Platform"/>
            <consortium name="The Broad Institute Genome Sequencing Center for Infectious Disease"/>
            <person name="Wu L."/>
            <person name="Ma J."/>
        </authorList>
    </citation>
    <scope>NUCLEOTIDE SEQUENCE [LARGE SCALE GENOMIC DNA]</scope>
    <source>
        <strain evidence="2">CGMCC 1.7030</strain>
    </source>
</reference>
<keyword evidence="1" id="KW-0808">Transferase</keyword>
<dbReference type="RefSeq" id="WP_377916149.1">
    <property type="nucleotide sequence ID" value="NZ_JBHSKS010000011.1"/>
</dbReference>
<dbReference type="Pfam" id="PF13578">
    <property type="entry name" value="Methyltransf_24"/>
    <property type="match status" value="1"/>
</dbReference>
<proteinExistence type="predicted"/>
<dbReference type="Proteomes" id="UP001596163">
    <property type="component" value="Unassembled WGS sequence"/>
</dbReference>
<dbReference type="EC" id="2.1.1.-" evidence="1"/>
<gene>
    <name evidence="1" type="ORF">ACFPIK_13530</name>
</gene>
<comment type="caution">
    <text evidence="1">The sequence shown here is derived from an EMBL/GenBank/DDBJ whole genome shotgun (WGS) entry which is preliminary data.</text>
</comment>
<keyword evidence="1" id="KW-0489">Methyltransferase</keyword>
<accession>A0ABW0BXV6</accession>
<protein>
    <submittedName>
        <fullName evidence="1">Class I SAM-dependent methyltransferase</fullName>
        <ecNumber evidence="1">2.1.1.-</ecNumber>
    </submittedName>
</protein>
<keyword evidence="2" id="KW-1185">Reference proteome</keyword>
<evidence type="ECO:0000313" key="1">
    <source>
        <dbReference type="EMBL" id="MFC5192792.1"/>
    </source>
</evidence>
<dbReference type="InterPro" id="IPR029063">
    <property type="entry name" value="SAM-dependent_MTases_sf"/>
</dbReference>
<dbReference type="SUPFAM" id="SSF53335">
    <property type="entry name" value="S-adenosyl-L-methionine-dependent methyltransferases"/>
    <property type="match status" value="1"/>
</dbReference>
<dbReference type="GO" id="GO:0032259">
    <property type="term" value="P:methylation"/>
    <property type="evidence" value="ECO:0007669"/>
    <property type="project" value="UniProtKB-KW"/>
</dbReference>
<dbReference type="EMBL" id="JBHSKS010000011">
    <property type="protein sequence ID" value="MFC5192792.1"/>
    <property type="molecule type" value="Genomic_DNA"/>
</dbReference>
<dbReference type="GO" id="GO:0008168">
    <property type="term" value="F:methyltransferase activity"/>
    <property type="evidence" value="ECO:0007669"/>
    <property type="project" value="UniProtKB-KW"/>
</dbReference>
<dbReference type="CDD" id="cd02440">
    <property type="entry name" value="AdoMet_MTases"/>
    <property type="match status" value="1"/>
</dbReference>
<evidence type="ECO:0000313" key="2">
    <source>
        <dbReference type="Proteomes" id="UP001596163"/>
    </source>
</evidence>
<dbReference type="Gene3D" id="3.40.50.150">
    <property type="entry name" value="Vaccinia Virus protein VP39"/>
    <property type="match status" value="1"/>
</dbReference>